<gene>
    <name evidence="3" type="ORF">A2Z67_00710</name>
</gene>
<dbReference type="Pfam" id="PF11799">
    <property type="entry name" value="IMS_C"/>
    <property type="match status" value="1"/>
</dbReference>
<dbReference type="Pfam" id="PF00817">
    <property type="entry name" value="IMS"/>
    <property type="match status" value="1"/>
</dbReference>
<evidence type="ECO:0000259" key="2">
    <source>
        <dbReference type="PROSITE" id="PS50173"/>
    </source>
</evidence>
<dbReference type="EMBL" id="MGFQ01000032">
    <property type="protein sequence ID" value="OGM08970.1"/>
    <property type="molecule type" value="Genomic_DNA"/>
</dbReference>
<evidence type="ECO:0000313" key="3">
    <source>
        <dbReference type="EMBL" id="OGM08970.1"/>
    </source>
</evidence>
<comment type="caution">
    <text evidence="3">The sequence shown here is derived from an EMBL/GenBank/DDBJ whole genome shotgun (WGS) entry which is preliminary data.</text>
</comment>
<dbReference type="GO" id="GO:0003887">
    <property type="term" value="F:DNA-directed DNA polymerase activity"/>
    <property type="evidence" value="ECO:0007669"/>
    <property type="project" value="TreeGrafter"/>
</dbReference>
<accession>A0A1F7X1L6</accession>
<dbReference type="GO" id="GO:0009432">
    <property type="term" value="P:SOS response"/>
    <property type="evidence" value="ECO:0007669"/>
    <property type="project" value="TreeGrafter"/>
</dbReference>
<dbReference type="GO" id="GO:0006281">
    <property type="term" value="P:DNA repair"/>
    <property type="evidence" value="ECO:0007669"/>
    <property type="project" value="InterPro"/>
</dbReference>
<dbReference type="InterPro" id="IPR043502">
    <property type="entry name" value="DNA/RNA_pol_sf"/>
</dbReference>
<reference evidence="3 4" key="1">
    <citation type="journal article" date="2016" name="Nat. Commun.">
        <title>Thousands of microbial genomes shed light on interconnected biogeochemical processes in an aquifer system.</title>
        <authorList>
            <person name="Anantharaman K."/>
            <person name="Brown C.T."/>
            <person name="Hug L.A."/>
            <person name="Sharon I."/>
            <person name="Castelle C.J."/>
            <person name="Probst A.J."/>
            <person name="Thomas B.C."/>
            <person name="Singh A."/>
            <person name="Wilkins M.J."/>
            <person name="Karaoz U."/>
            <person name="Brodie E.L."/>
            <person name="Williams K.H."/>
            <person name="Hubbard S.S."/>
            <person name="Banfield J.F."/>
        </authorList>
    </citation>
    <scope>NUCLEOTIDE SEQUENCE [LARGE SCALE GENOMIC DNA]</scope>
</reference>
<dbReference type="SUPFAM" id="SSF100879">
    <property type="entry name" value="Lesion bypass DNA polymerase (Y-family), little finger domain"/>
    <property type="match status" value="1"/>
</dbReference>
<dbReference type="Gene3D" id="3.30.1490.100">
    <property type="entry name" value="DNA polymerase, Y-family, little finger domain"/>
    <property type="match status" value="1"/>
</dbReference>
<dbReference type="PANTHER" id="PTHR11076:SF33">
    <property type="entry name" value="DNA POLYMERASE KAPPA"/>
    <property type="match status" value="1"/>
</dbReference>
<dbReference type="SUPFAM" id="SSF56672">
    <property type="entry name" value="DNA/RNA polymerases"/>
    <property type="match status" value="1"/>
</dbReference>
<comment type="similarity">
    <text evidence="1">Belongs to the DNA polymerase type-Y family.</text>
</comment>
<dbReference type="PROSITE" id="PS50173">
    <property type="entry name" value="UMUC"/>
    <property type="match status" value="1"/>
</dbReference>
<dbReference type="InterPro" id="IPR050116">
    <property type="entry name" value="DNA_polymerase-Y"/>
</dbReference>
<dbReference type="AlphaFoldDB" id="A0A1F7X1L6"/>
<dbReference type="InterPro" id="IPR001126">
    <property type="entry name" value="UmuC"/>
</dbReference>
<evidence type="ECO:0000313" key="4">
    <source>
        <dbReference type="Proteomes" id="UP000176939"/>
    </source>
</evidence>
<dbReference type="Proteomes" id="UP000176939">
    <property type="component" value="Unassembled WGS sequence"/>
</dbReference>
<dbReference type="InterPro" id="IPR036775">
    <property type="entry name" value="DNA_pol_Y-fam_lit_finger_sf"/>
</dbReference>
<protein>
    <recommendedName>
        <fullName evidence="2">UmuC domain-containing protein</fullName>
    </recommendedName>
</protein>
<dbReference type="GO" id="GO:0005829">
    <property type="term" value="C:cytosol"/>
    <property type="evidence" value="ECO:0007669"/>
    <property type="project" value="TreeGrafter"/>
</dbReference>
<dbReference type="InterPro" id="IPR043128">
    <property type="entry name" value="Rev_trsase/Diguanyl_cyclase"/>
</dbReference>
<dbReference type="Gene3D" id="3.30.70.270">
    <property type="match status" value="1"/>
</dbReference>
<sequence length="420" mass="47498">MSKMVNNLVFNPKPSSTMHIDLNSCFATIEQQANPLLRGKPIAVAAYTTPSGCIIAPSIEAKKLGIKVGMRVKDGKLLYPKLIVLAPDPWKYRNVHLSLRKIVSDYTNDFIPKSIDEFVLKLEGYPAFDQGMVKIAGKIKERVRNEVGEWLSLSIGIAPNKFLAKVAAGLHKPDGLDEINKDNFLKCYSRLKLTDLPWIKLRNAARLNSVGVFSVLDFYGASLATLKAAFNSINSYYWFLRIRGWEIDDVEFGRSSYGNSYALPKPLITGEELSPILAKLVEKMGTRLRQAGYKARGIHVSLIYRDWSLWHKGVSFTKVFFDSRDIYKEAYKILMSSPYKKPVRELAVSAFNLIKNPASQLNFFEDIVEKENLVKAVDQINERWGNFVVTCARMLNTGKDVPDRIAFGNVKELEEFTLKL</sequence>
<dbReference type="GO" id="GO:0003684">
    <property type="term" value="F:damaged DNA binding"/>
    <property type="evidence" value="ECO:0007669"/>
    <property type="project" value="InterPro"/>
</dbReference>
<dbReference type="Gene3D" id="3.40.1170.60">
    <property type="match status" value="1"/>
</dbReference>
<organism evidence="3 4">
    <name type="scientific">Candidatus Woesebacteria bacterium RBG_13_36_22</name>
    <dbReference type="NCBI Taxonomy" id="1802478"/>
    <lineage>
        <taxon>Bacteria</taxon>
        <taxon>Candidatus Woeseibacteriota</taxon>
    </lineage>
</organism>
<evidence type="ECO:0000256" key="1">
    <source>
        <dbReference type="ARBA" id="ARBA00010945"/>
    </source>
</evidence>
<dbReference type="PANTHER" id="PTHR11076">
    <property type="entry name" value="DNA REPAIR POLYMERASE UMUC / TRANSFERASE FAMILY MEMBER"/>
    <property type="match status" value="1"/>
</dbReference>
<dbReference type="InterPro" id="IPR017961">
    <property type="entry name" value="DNA_pol_Y-fam_little_finger"/>
</dbReference>
<proteinExistence type="inferred from homology"/>
<name>A0A1F7X1L6_9BACT</name>
<dbReference type="GO" id="GO:0042276">
    <property type="term" value="P:error-prone translesion synthesis"/>
    <property type="evidence" value="ECO:0007669"/>
    <property type="project" value="TreeGrafter"/>
</dbReference>
<feature type="domain" description="UmuC" evidence="2">
    <location>
        <begin position="17"/>
        <end position="200"/>
    </location>
</feature>